<evidence type="ECO:0000256" key="3">
    <source>
        <dbReference type="ARBA" id="ARBA00022989"/>
    </source>
</evidence>
<name>A0A975PMI0_9RHOB</name>
<evidence type="ECO:0000256" key="4">
    <source>
        <dbReference type="ARBA" id="ARBA00023136"/>
    </source>
</evidence>
<dbReference type="PANTHER" id="PTHR43759:SF1">
    <property type="entry name" value="GLUCOSE IMPORT SYSTEM PERMEASE PROTEIN GLCT"/>
    <property type="match status" value="1"/>
</dbReference>
<dbReference type="KEGG" id="sual:KDD17_01380"/>
<evidence type="ECO:0000259" key="6">
    <source>
        <dbReference type="PROSITE" id="PS50928"/>
    </source>
</evidence>
<sequence length="286" mass="31273">MPPPDNRAWILVLPALAVLVFVGLIPLISVINYSFFDIFTLKDRFWVGTEWYADLLRDPALWAALGRSALFTALVVFIQFPLGVGIALLLPRNALWGSVCVMVLAMPLVVPWNMIPGIWLGFVDVETGLAGRAMAALGIGFDYKFNAWHSWALILAMDTWHWVGLVAILSYSGLSAIPGAYYQAAAIDGAGRVQIFRHVELPRLTGVLMMALVLRVMDSLMIYTEAFGINAGGPDGATTFLALDLGEEIAAFNYGPAAARSVLYVLLVLTLAWAFTLVLRGLRERS</sequence>
<keyword evidence="4 5" id="KW-0472">Membrane</keyword>
<keyword evidence="3 5" id="KW-1133">Transmembrane helix</keyword>
<evidence type="ECO:0000256" key="2">
    <source>
        <dbReference type="ARBA" id="ARBA00022692"/>
    </source>
</evidence>
<feature type="transmembrane region" description="Helical" evidence="5">
    <location>
        <begin position="262"/>
        <end position="282"/>
    </location>
</feature>
<keyword evidence="2 5" id="KW-0812">Transmembrane</keyword>
<dbReference type="SUPFAM" id="SSF161098">
    <property type="entry name" value="MetI-like"/>
    <property type="match status" value="1"/>
</dbReference>
<dbReference type="InterPro" id="IPR000515">
    <property type="entry name" value="MetI-like"/>
</dbReference>
<dbReference type="Pfam" id="PF00528">
    <property type="entry name" value="BPD_transp_1"/>
    <property type="match status" value="1"/>
</dbReference>
<dbReference type="EMBL" id="CP073581">
    <property type="protein sequence ID" value="QUJ76744.1"/>
    <property type="molecule type" value="Genomic_DNA"/>
</dbReference>
<dbReference type="GO" id="GO:0055085">
    <property type="term" value="P:transmembrane transport"/>
    <property type="evidence" value="ECO:0007669"/>
    <property type="project" value="InterPro"/>
</dbReference>
<dbReference type="PANTHER" id="PTHR43759">
    <property type="entry name" value="TREHALOSE TRANSPORT SYSTEM PERMEASE PROTEIN SUGA"/>
    <property type="match status" value="1"/>
</dbReference>
<evidence type="ECO:0000256" key="1">
    <source>
        <dbReference type="ARBA" id="ARBA00004651"/>
    </source>
</evidence>
<accession>A0A975PMI0</accession>
<gene>
    <name evidence="7" type="ORF">KDD17_01380</name>
</gene>
<feature type="domain" description="ABC transmembrane type-1" evidence="6">
    <location>
        <begin position="65"/>
        <end position="275"/>
    </location>
</feature>
<reference evidence="7" key="1">
    <citation type="submission" date="2021-04" db="EMBL/GenBank/DDBJ databases">
        <title>Complete genome sequence for Sulfitobacter sp. strain JK7-1.</title>
        <authorList>
            <person name="Park S.-J."/>
        </authorList>
    </citation>
    <scope>NUCLEOTIDE SEQUENCE</scope>
    <source>
        <strain evidence="7">JK7-1</strain>
    </source>
</reference>
<feature type="transmembrane region" description="Helical" evidence="5">
    <location>
        <begin position="94"/>
        <end position="115"/>
    </location>
</feature>
<keyword evidence="5" id="KW-0813">Transport</keyword>
<evidence type="ECO:0000313" key="8">
    <source>
        <dbReference type="Proteomes" id="UP000683291"/>
    </source>
</evidence>
<evidence type="ECO:0000313" key="7">
    <source>
        <dbReference type="EMBL" id="QUJ76744.1"/>
    </source>
</evidence>
<feature type="transmembrane region" description="Helical" evidence="5">
    <location>
        <begin position="12"/>
        <end position="36"/>
    </location>
</feature>
<feature type="transmembrane region" description="Helical" evidence="5">
    <location>
        <begin position="203"/>
        <end position="223"/>
    </location>
</feature>
<feature type="transmembrane region" description="Helical" evidence="5">
    <location>
        <begin position="60"/>
        <end position="82"/>
    </location>
</feature>
<dbReference type="PROSITE" id="PS50928">
    <property type="entry name" value="ABC_TM1"/>
    <property type="match status" value="1"/>
</dbReference>
<dbReference type="CDD" id="cd06261">
    <property type="entry name" value="TM_PBP2"/>
    <property type="match status" value="1"/>
</dbReference>
<comment type="subcellular location">
    <subcellularLocation>
        <location evidence="1 5">Cell membrane</location>
        <topology evidence="1 5">Multi-pass membrane protein</topology>
    </subcellularLocation>
</comment>
<dbReference type="RefSeq" id="WP_212704941.1">
    <property type="nucleotide sequence ID" value="NZ_CP073581.1"/>
</dbReference>
<proteinExistence type="inferred from homology"/>
<dbReference type="Proteomes" id="UP000683291">
    <property type="component" value="Chromosome 1"/>
</dbReference>
<feature type="transmembrane region" description="Helical" evidence="5">
    <location>
        <begin position="160"/>
        <end position="182"/>
    </location>
</feature>
<protein>
    <submittedName>
        <fullName evidence="7">Sugar ABC transporter permease</fullName>
    </submittedName>
</protein>
<dbReference type="Gene3D" id="1.10.3720.10">
    <property type="entry name" value="MetI-like"/>
    <property type="match status" value="1"/>
</dbReference>
<dbReference type="AlphaFoldDB" id="A0A975PMI0"/>
<keyword evidence="8" id="KW-1185">Reference proteome</keyword>
<comment type="similarity">
    <text evidence="5">Belongs to the binding-protein-dependent transport system permease family.</text>
</comment>
<dbReference type="InterPro" id="IPR035906">
    <property type="entry name" value="MetI-like_sf"/>
</dbReference>
<evidence type="ECO:0000256" key="5">
    <source>
        <dbReference type="RuleBase" id="RU363032"/>
    </source>
</evidence>
<dbReference type="InterPro" id="IPR052730">
    <property type="entry name" value="Sugar_ABC_transporter"/>
</dbReference>
<dbReference type="GO" id="GO:0005886">
    <property type="term" value="C:plasma membrane"/>
    <property type="evidence" value="ECO:0007669"/>
    <property type="project" value="UniProtKB-SubCell"/>
</dbReference>
<organism evidence="7 8">
    <name type="scientific">Sulfitobacter albidus</name>
    <dbReference type="NCBI Taxonomy" id="2829501"/>
    <lineage>
        <taxon>Bacteria</taxon>
        <taxon>Pseudomonadati</taxon>
        <taxon>Pseudomonadota</taxon>
        <taxon>Alphaproteobacteria</taxon>
        <taxon>Rhodobacterales</taxon>
        <taxon>Roseobacteraceae</taxon>
        <taxon>Sulfitobacter</taxon>
    </lineage>
</organism>